<feature type="chain" id="PRO_5041642746" description="Lipoprotein" evidence="1">
    <location>
        <begin position="29"/>
        <end position="139"/>
    </location>
</feature>
<keyword evidence="3" id="KW-1185">Reference proteome</keyword>
<protein>
    <recommendedName>
        <fullName evidence="4">Lipoprotein</fullName>
    </recommendedName>
</protein>
<proteinExistence type="predicted"/>
<keyword evidence="1" id="KW-0732">Signal</keyword>
<sequence>MRTAGLLALPAVVLMLALTGCQAPPAQAELEQSGDVSYLVSPAGVFPSGSDAAMAGTLVADPGGCVALVQDDRHLGVVWPAGTRVEGGEVALTTGVSLPLDEEMAADAPWLHGEIVDGVEGTPEVCAFRQYFVVALPEG</sequence>
<dbReference type="Proteomes" id="UP000321749">
    <property type="component" value="Unassembled WGS sequence"/>
</dbReference>
<comment type="caution">
    <text evidence="2">The sequence shown here is derived from an EMBL/GenBank/DDBJ whole genome shotgun (WGS) entry which is preliminary data.</text>
</comment>
<evidence type="ECO:0008006" key="4">
    <source>
        <dbReference type="Google" id="ProtNLM"/>
    </source>
</evidence>
<dbReference type="AlphaFoldDB" id="A0AA87UXF3"/>
<accession>A0AA87UXF3</accession>
<evidence type="ECO:0000256" key="1">
    <source>
        <dbReference type="SAM" id="SignalP"/>
    </source>
</evidence>
<evidence type="ECO:0000313" key="3">
    <source>
        <dbReference type="Proteomes" id="UP000321749"/>
    </source>
</evidence>
<dbReference type="RefSeq" id="WP_146794547.1">
    <property type="nucleotide sequence ID" value="NZ_BJUU01000009.1"/>
</dbReference>
<name>A0AA87UXF3_9MICO</name>
<organism evidence="2 3">
    <name type="scientific">Agrococcus baldri</name>
    <dbReference type="NCBI Taxonomy" id="153730"/>
    <lineage>
        <taxon>Bacteria</taxon>
        <taxon>Bacillati</taxon>
        <taxon>Actinomycetota</taxon>
        <taxon>Actinomycetes</taxon>
        <taxon>Micrococcales</taxon>
        <taxon>Microbacteriaceae</taxon>
        <taxon>Agrococcus</taxon>
    </lineage>
</organism>
<feature type="signal peptide" evidence="1">
    <location>
        <begin position="1"/>
        <end position="28"/>
    </location>
</feature>
<evidence type="ECO:0000313" key="2">
    <source>
        <dbReference type="EMBL" id="GEK80357.1"/>
    </source>
</evidence>
<dbReference type="EMBL" id="BJUU01000009">
    <property type="protein sequence ID" value="GEK80357.1"/>
    <property type="molecule type" value="Genomic_DNA"/>
</dbReference>
<gene>
    <name evidence="2" type="ORF">ABA31_17080</name>
</gene>
<reference evidence="2 3" key="1">
    <citation type="submission" date="2019-07" db="EMBL/GenBank/DDBJ databases">
        <title>Whole genome shotgun sequence of Agrococcus baldri NBRC 103055.</title>
        <authorList>
            <person name="Hosoyama A."/>
            <person name="Uohara A."/>
            <person name="Ohji S."/>
            <person name="Ichikawa N."/>
        </authorList>
    </citation>
    <scope>NUCLEOTIDE SEQUENCE [LARGE SCALE GENOMIC DNA]</scope>
    <source>
        <strain evidence="2 3">NBRC 103055</strain>
    </source>
</reference>
<dbReference type="PROSITE" id="PS51257">
    <property type="entry name" value="PROKAR_LIPOPROTEIN"/>
    <property type="match status" value="1"/>
</dbReference>